<accession>A0A1S6QIS6</accession>
<dbReference type="GO" id="GO:0008236">
    <property type="term" value="F:serine-type peptidase activity"/>
    <property type="evidence" value="ECO:0007669"/>
    <property type="project" value="UniProtKB-KW"/>
</dbReference>
<feature type="active site" description="Charge relay system" evidence="9">
    <location>
        <position position="541"/>
    </location>
</feature>
<comment type="similarity">
    <text evidence="3 9">Belongs to the peptidase S15 family.</text>
</comment>
<dbReference type="NCBIfam" id="NF003781">
    <property type="entry name" value="PRK05371.1-2"/>
    <property type="match status" value="1"/>
</dbReference>
<dbReference type="KEGG" id="lcu:PL11_006015"/>
<dbReference type="InterPro" id="IPR029058">
    <property type="entry name" value="AB_hydrolase_fold"/>
</dbReference>
<evidence type="ECO:0000256" key="1">
    <source>
        <dbReference type="ARBA" id="ARBA00000123"/>
    </source>
</evidence>
<dbReference type="Pfam" id="PF09168">
    <property type="entry name" value="PepX_N"/>
    <property type="match status" value="1"/>
</dbReference>
<feature type="compositionally biased region" description="Polar residues" evidence="10">
    <location>
        <begin position="286"/>
        <end position="301"/>
    </location>
</feature>
<dbReference type="GO" id="GO:0006508">
    <property type="term" value="P:proteolysis"/>
    <property type="evidence" value="ECO:0007669"/>
    <property type="project" value="UniProtKB-KW"/>
</dbReference>
<dbReference type="GO" id="GO:0008239">
    <property type="term" value="F:dipeptidyl-peptidase activity"/>
    <property type="evidence" value="ECO:0007669"/>
    <property type="project" value="UniProtKB-UniRule"/>
</dbReference>
<dbReference type="EC" id="3.4.14.11" evidence="9"/>
<evidence type="ECO:0000256" key="8">
    <source>
        <dbReference type="ARBA" id="ARBA00022825"/>
    </source>
</evidence>
<evidence type="ECO:0000256" key="5">
    <source>
        <dbReference type="ARBA" id="ARBA00022438"/>
    </source>
</evidence>
<dbReference type="GO" id="GO:0004177">
    <property type="term" value="F:aminopeptidase activity"/>
    <property type="evidence" value="ECO:0007669"/>
    <property type="project" value="UniProtKB-KW"/>
</dbReference>
<dbReference type="InterPro" id="IPR013736">
    <property type="entry name" value="Xaa-Pro_dipept_C"/>
</dbReference>
<dbReference type="InterPro" id="IPR000383">
    <property type="entry name" value="Xaa-Pro-like_dom"/>
</dbReference>
<dbReference type="SMART" id="SM00940">
    <property type="entry name" value="PepX_N"/>
    <property type="match status" value="1"/>
</dbReference>
<gene>
    <name evidence="9" type="primary">pepX</name>
    <name evidence="13" type="ORF">PL11_006015</name>
</gene>
<evidence type="ECO:0000313" key="14">
    <source>
        <dbReference type="Proteomes" id="UP000030361"/>
    </source>
</evidence>
<dbReference type="HAMAP" id="MF_00698">
    <property type="entry name" value="Aminopeptidase_S15"/>
    <property type="match status" value="1"/>
</dbReference>
<evidence type="ECO:0000256" key="9">
    <source>
        <dbReference type="HAMAP-Rule" id="MF_00698"/>
    </source>
</evidence>
<dbReference type="Gene3D" id="2.60.120.260">
    <property type="entry name" value="Galactose-binding domain-like"/>
    <property type="match status" value="1"/>
</dbReference>
<name>A0A1S6QIS6_9LACO</name>
<dbReference type="InterPro" id="IPR015251">
    <property type="entry name" value="PepX_N_dom"/>
</dbReference>
<dbReference type="Gene3D" id="3.40.50.1820">
    <property type="entry name" value="alpha/beta hydrolase"/>
    <property type="match status" value="1"/>
</dbReference>
<dbReference type="PRINTS" id="PR00923">
    <property type="entry name" value="LACTOPTASE"/>
</dbReference>
<comment type="subcellular location">
    <subcellularLocation>
        <location evidence="9">Cytoplasm</location>
    </subcellularLocation>
</comment>
<evidence type="ECO:0000259" key="12">
    <source>
        <dbReference type="SMART" id="SM00940"/>
    </source>
</evidence>
<dbReference type="InterPro" id="IPR008252">
    <property type="entry name" value="Pept_S15_Xpro"/>
</dbReference>
<keyword evidence="8 9" id="KW-0720">Serine protease</keyword>
<dbReference type="InterPro" id="IPR036313">
    <property type="entry name" value="PepX_N_dom_sf"/>
</dbReference>
<keyword evidence="5 9" id="KW-0031">Aminopeptidase</keyword>
<dbReference type="GO" id="GO:0005737">
    <property type="term" value="C:cytoplasm"/>
    <property type="evidence" value="ECO:0007669"/>
    <property type="project" value="UniProtKB-SubCell"/>
</dbReference>
<dbReference type="SMART" id="SM00939">
    <property type="entry name" value="PepX_C"/>
    <property type="match status" value="1"/>
</dbReference>
<evidence type="ECO:0000256" key="10">
    <source>
        <dbReference type="SAM" id="MobiDB-lite"/>
    </source>
</evidence>
<keyword evidence="6 9" id="KW-0645">Protease</keyword>
<evidence type="ECO:0000259" key="11">
    <source>
        <dbReference type="SMART" id="SM00939"/>
    </source>
</evidence>
<dbReference type="EMBL" id="CP018906">
    <property type="protein sequence ID" value="AQW21518.1"/>
    <property type="molecule type" value="Genomic_DNA"/>
</dbReference>
<evidence type="ECO:0000256" key="7">
    <source>
        <dbReference type="ARBA" id="ARBA00022801"/>
    </source>
</evidence>
<comment type="subunit">
    <text evidence="4 9">Homodimer.</text>
</comment>
<keyword evidence="7 9" id="KW-0378">Hydrolase</keyword>
<evidence type="ECO:0000256" key="2">
    <source>
        <dbReference type="ARBA" id="ARBA00003997"/>
    </source>
</evidence>
<dbReference type="Pfam" id="PF02129">
    <property type="entry name" value="Peptidase_S15"/>
    <property type="match status" value="1"/>
</dbReference>
<dbReference type="SUPFAM" id="SSF53474">
    <property type="entry name" value="alpha/beta-Hydrolases"/>
    <property type="match status" value="1"/>
</dbReference>
<dbReference type="OrthoDB" id="319764at2"/>
<comment type="catalytic activity">
    <reaction evidence="1 9">
        <text>Hydrolyzes Xaa-Pro-|- bonds to release unblocked, N-terminal dipeptides from substrates including Ala-Pro-|-p-nitroanilide and (sequentially) Tyr-Pro-|-Phe-Pro-|-Gly-Pro-|-Ile.</text>
        <dbReference type="EC" id="3.4.14.11"/>
    </reaction>
</comment>
<dbReference type="Pfam" id="PF08530">
    <property type="entry name" value="PepX_C"/>
    <property type="match status" value="1"/>
</dbReference>
<proteinExistence type="inferred from homology"/>
<dbReference type="InterPro" id="IPR008979">
    <property type="entry name" value="Galactose-bd-like_sf"/>
</dbReference>
<dbReference type="SUPFAM" id="SSF49785">
    <property type="entry name" value="Galactose-binding domain-like"/>
    <property type="match status" value="1"/>
</dbReference>
<feature type="active site" description="Charge relay system" evidence="9">
    <location>
        <position position="391"/>
    </location>
</feature>
<feature type="domain" description="Xaa-Pro dipeptidyl-peptidase C-terminal" evidence="11">
    <location>
        <begin position="557"/>
        <end position="813"/>
    </location>
</feature>
<organism evidence="13 14">
    <name type="scientific">Lentilactobacillus curieae</name>
    <dbReference type="NCBI Taxonomy" id="1138822"/>
    <lineage>
        <taxon>Bacteria</taxon>
        <taxon>Bacillati</taxon>
        <taxon>Bacillota</taxon>
        <taxon>Bacilli</taxon>
        <taxon>Lactobacillales</taxon>
        <taxon>Lactobacillaceae</taxon>
        <taxon>Lentilactobacillus</taxon>
    </lineage>
</organism>
<keyword evidence="14" id="KW-1185">Reference proteome</keyword>
<protein>
    <recommendedName>
        <fullName evidence="9">Xaa-Pro dipeptidyl-peptidase</fullName>
        <ecNumber evidence="9">3.4.14.11</ecNumber>
    </recommendedName>
    <alternativeName>
        <fullName evidence="9">X-Pro dipeptidyl-peptidase</fullName>
    </alternativeName>
    <alternativeName>
        <fullName evidence="9">X-prolyl-dipeptidyl aminopeptidase</fullName>
        <shortName evidence="9">X-PDAP</shortName>
    </alternativeName>
</protein>
<feature type="region of interest" description="Disordered" evidence="10">
    <location>
        <begin position="278"/>
        <end position="301"/>
    </location>
</feature>
<reference evidence="13 14" key="1">
    <citation type="journal article" date="2015" name="Genome Announc.">
        <title>Genome Sequence of Lactobacillus curieae CCTCC M 2011381T, a Novel Producer of Gamma-aminobutyric Acid.</title>
        <authorList>
            <person name="Wang Y."/>
            <person name="Wang Y."/>
            <person name="Lang C."/>
            <person name="Wei D."/>
            <person name="Xu P."/>
            <person name="Xie J."/>
        </authorList>
    </citation>
    <scope>NUCLEOTIDE SEQUENCE [LARGE SCALE GENOMIC DNA]</scope>
    <source>
        <strain evidence="13 14">CCTCC M 2011381</strain>
    </source>
</reference>
<evidence type="ECO:0000256" key="4">
    <source>
        <dbReference type="ARBA" id="ARBA00011738"/>
    </source>
</evidence>
<evidence type="ECO:0000313" key="13">
    <source>
        <dbReference type="EMBL" id="AQW21518.1"/>
    </source>
</evidence>
<comment type="function">
    <text evidence="2 9">Removes N-terminal dipeptides sequentially from polypeptides having unsubstituted N-termini provided that the penultimate residue is proline.</text>
</comment>
<feature type="active site" description="Charge relay system" evidence="9">
    <location>
        <position position="510"/>
    </location>
</feature>
<dbReference type="AlphaFoldDB" id="A0A1S6QIS6"/>
<evidence type="ECO:0000256" key="3">
    <source>
        <dbReference type="ARBA" id="ARBA00010819"/>
    </source>
</evidence>
<dbReference type="Proteomes" id="UP000030361">
    <property type="component" value="Chromosome"/>
</dbReference>
<dbReference type="eggNOG" id="COG2936">
    <property type="taxonomic scope" value="Bacteria"/>
</dbReference>
<feature type="domain" description="X-Prolyl dipeptidyl aminopeptidase PepX N-terminal" evidence="12">
    <location>
        <begin position="16"/>
        <end position="172"/>
    </location>
</feature>
<keyword evidence="9" id="KW-0963">Cytoplasm</keyword>
<dbReference type="SUPFAM" id="SSF81761">
    <property type="entry name" value="X-Prolyl dipeptidyl aminopeptidase PepX, N-terminal domain"/>
    <property type="match status" value="1"/>
</dbReference>
<evidence type="ECO:0000256" key="6">
    <source>
        <dbReference type="ARBA" id="ARBA00022670"/>
    </source>
</evidence>
<dbReference type="Gene3D" id="1.10.246.70">
    <property type="match status" value="1"/>
</dbReference>
<sequence length="817" mass="92700">MYNYFNSIVTEVLTLKINQFAYVPTSHDKIVQELADIRFVTPKTRKVSDPVMLYRQFLMKFLLENQGHSTREHRLTTIMATAEQSVDEYTKTNAAISHEAFYNVALQLLQFEVGLDFDLTDPVKKMHEFGLPTTEAADPFDRDGLIDAWYLLLNTRTKFGQTLIDYLAGQGYYAQFGADSGLKKPVFFNGKSQAVFNTSKLIREVVYVEAPVDSDHDGKRDLIKVEVIRPNETNKGVKVPVVFTASPYDQGTNDKQADDLTHDVSKDQLVHKDPNDFTKVDVTADAPNTSLPPETKPEQMTDTAEESFTKTWTYTLNDYLLAHGFAVVYSSGVGTKDSDGYRTTGSDAETISTTAVIEWLSHNRVAFTNRTDKVGIEAWWSNGNVGMTGRSYLGTLANAAVLSGVDGLKTAVVEAGISNWYDYYRENGLVVAPGGFQGEDADILAELTFSRKQRANQYLETKQSWEHQLKAIEKDEDRKTGDYNKFWDARNYLNSDKAKADVLLVHGLNDWNVKLSHAYNLKELLKNDNLTLKTVLHQGQHEYLNNFRSVDFTDMVNLWLVNKLYGIENQADKVLPDVLVQDNAEEQTWKTIINWGSEKTKQVSLADEWFTNVNGNAKFSNQMPAEQFKEFSDNTSKWRSELYKLDTSKVDQNSIKLVSAPLEEDLTINGKVHLSINVASDQNLGMLSAKIVDYGKAKRLTPTPQVLEPMQINLGYNWRKDNLREFESEKKATEYKKITDGHINMQNRQNSYHIDDVVPGESYQVDFDLEPEVFRILKGHKIGILLFSADLDFTIRTNQEINYTVDLNKSSITLPIE</sequence>